<feature type="chain" id="PRO_5026263853" evidence="1">
    <location>
        <begin position="22"/>
        <end position="162"/>
    </location>
</feature>
<accession>A0A6G5A4V5</accession>
<keyword evidence="1" id="KW-0732">Signal</keyword>
<dbReference type="VEuPathDB" id="VectorBase:LOC119163736"/>
<evidence type="ECO:0000313" key="2">
    <source>
        <dbReference type="EMBL" id="NIE46032.1"/>
    </source>
</evidence>
<dbReference type="EMBL" id="GIKN01003759">
    <property type="protein sequence ID" value="NIE46032.1"/>
    <property type="molecule type" value="Transcribed_RNA"/>
</dbReference>
<evidence type="ECO:0000256" key="1">
    <source>
        <dbReference type="SAM" id="SignalP"/>
    </source>
</evidence>
<proteinExistence type="predicted"/>
<name>A0A6G5A4V5_RHIMP</name>
<reference evidence="2" key="1">
    <citation type="submission" date="2020-03" db="EMBL/GenBank/DDBJ databases">
        <title>A transcriptome and proteome of the tick Rhipicephalus microplus shaped by the genetic composition of its hosts and developmental stage.</title>
        <authorList>
            <person name="Garcia G.R."/>
            <person name="Ribeiro J.M.C."/>
            <person name="Maruyama S.R."/>
            <person name="Gardinasse L.G."/>
            <person name="Nelson K."/>
            <person name="Ferreira B.R."/>
            <person name="Andrade T.G."/>
            <person name="Santos I.K.F.M."/>
        </authorList>
    </citation>
    <scope>NUCLEOTIDE SEQUENCE</scope>
    <source>
        <strain evidence="2">NSGR</strain>
        <tissue evidence="2">Salivary glands</tissue>
    </source>
</reference>
<feature type="signal peptide" evidence="1">
    <location>
        <begin position="1"/>
        <end position="21"/>
    </location>
</feature>
<sequence length="162" mass="17947">MKNHVVAIFLILCFTSSIVNANQDVDAIIKAVKKFVQGLHLDEEESQKILSKINTAQEECLTEADDINPAVIKKLIRGAVPAVIKCVGSVAEEEDPHVREDKIIECMSEKADTFKETSGMTDEEEQKFDDALNCVEKLIKNSLKTAACHRRDLSASVNLTKC</sequence>
<dbReference type="AlphaFoldDB" id="A0A6G5A4V5"/>
<protein>
    <submittedName>
        <fullName evidence="2">Putative conserved secreted protein</fullName>
    </submittedName>
</protein>
<organism evidence="2">
    <name type="scientific">Rhipicephalus microplus</name>
    <name type="common">Cattle tick</name>
    <name type="synonym">Boophilus microplus</name>
    <dbReference type="NCBI Taxonomy" id="6941"/>
    <lineage>
        <taxon>Eukaryota</taxon>
        <taxon>Metazoa</taxon>
        <taxon>Ecdysozoa</taxon>
        <taxon>Arthropoda</taxon>
        <taxon>Chelicerata</taxon>
        <taxon>Arachnida</taxon>
        <taxon>Acari</taxon>
        <taxon>Parasitiformes</taxon>
        <taxon>Ixodida</taxon>
        <taxon>Ixodoidea</taxon>
        <taxon>Ixodidae</taxon>
        <taxon>Rhipicephalinae</taxon>
        <taxon>Rhipicephalus</taxon>
        <taxon>Boophilus</taxon>
    </lineage>
</organism>